<evidence type="ECO:0000256" key="6">
    <source>
        <dbReference type="ARBA" id="ARBA00022723"/>
    </source>
</evidence>
<keyword evidence="8" id="KW-0378">Hydrolase</keyword>
<dbReference type="PANTHER" id="PTHR33693">
    <property type="entry name" value="TYPE-5 URACIL-DNA GLYCOSYLASE"/>
    <property type="match status" value="1"/>
</dbReference>
<dbReference type="EC" id="3.2.2.27" evidence="3"/>
<dbReference type="NCBIfam" id="TIGR00758">
    <property type="entry name" value="UDG_fam4"/>
    <property type="match status" value="1"/>
</dbReference>
<evidence type="ECO:0000256" key="2">
    <source>
        <dbReference type="ARBA" id="ARBA00006521"/>
    </source>
</evidence>
<dbReference type="InterPro" id="IPR005273">
    <property type="entry name" value="Ura-DNA_glyco_family4"/>
</dbReference>
<dbReference type="CDD" id="cd10030">
    <property type="entry name" value="UDG-F4_TTUDGA_SPO1dp_like"/>
    <property type="match status" value="1"/>
</dbReference>
<evidence type="ECO:0000256" key="5">
    <source>
        <dbReference type="ARBA" id="ARBA00022485"/>
    </source>
</evidence>
<feature type="domain" description="Uracil-DNA glycosylase-like" evidence="12">
    <location>
        <begin position="103"/>
        <end position="252"/>
    </location>
</feature>
<sequence>MPVSSRQARYLDALGVTRYARRVADGGAAEASPAAPTVAVLAETAQPFAAPAQSAQPLATKPVVPVPAVSTISDPTLAWPQLIAQISACTACGLSRTRTHTVPGVGDLRADWLIVGEAPGADEDAIGEPFVGRAGKLLDAMLQAVGLSRQRGVYITNIVKCRPPGNRDPAPDEAGACAGYLERQIALIEPKLILAVGKVAAHNLLGSEEPVNRMRGKVWQWRGTELPVVVTYHPAYLLRSPLEKRKSWDDLCLAQDVYRQRSGQPA</sequence>
<organism evidence="13 14">
    <name type="scientific">Immundisolibacter cernigliae</name>
    <dbReference type="NCBI Taxonomy" id="1810504"/>
    <lineage>
        <taxon>Bacteria</taxon>
        <taxon>Pseudomonadati</taxon>
        <taxon>Pseudomonadota</taxon>
        <taxon>Gammaproteobacteria</taxon>
        <taxon>Immundisolibacterales</taxon>
        <taxon>Immundisolibacteraceae</taxon>
        <taxon>Immundisolibacter</taxon>
    </lineage>
</organism>
<dbReference type="InterPro" id="IPR051536">
    <property type="entry name" value="UDG_Type-4/5"/>
</dbReference>
<keyword evidence="7" id="KW-0227">DNA damage</keyword>
<evidence type="ECO:0000256" key="9">
    <source>
        <dbReference type="ARBA" id="ARBA00023004"/>
    </source>
</evidence>
<dbReference type="InterPro" id="IPR005122">
    <property type="entry name" value="Uracil-DNA_glycosylase-like"/>
</dbReference>
<evidence type="ECO:0000256" key="11">
    <source>
        <dbReference type="ARBA" id="ARBA00023204"/>
    </source>
</evidence>
<dbReference type="AlphaFoldDB" id="A0A1B1YS32"/>
<dbReference type="EMBL" id="CP014671">
    <property type="protein sequence ID" value="ANX03487.1"/>
    <property type="molecule type" value="Genomic_DNA"/>
</dbReference>
<evidence type="ECO:0000313" key="13">
    <source>
        <dbReference type="EMBL" id="ANX03487.1"/>
    </source>
</evidence>
<keyword evidence="5" id="KW-0004">4Fe-4S</keyword>
<evidence type="ECO:0000256" key="3">
    <source>
        <dbReference type="ARBA" id="ARBA00012030"/>
    </source>
</evidence>
<dbReference type="STRING" id="1810504.PG2T_04295"/>
<dbReference type="GO" id="GO:0046872">
    <property type="term" value="F:metal ion binding"/>
    <property type="evidence" value="ECO:0007669"/>
    <property type="project" value="UniProtKB-KW"/>
</dbReference>
<dbReference type="SUPFAM" id="SSF52141">
    <property type="entry name" value="Uracil-DNA glycosylase-like"/>
    <property type="match status" value="1"/>
</dbReference>
<evidence type="ECO:0000256" key="10">
    <source>
        <dbReference type="ARBA" id="ARBA00023014"/>
    </source>
</evidence>
<dbReference type="Pfam" id="PF03167">
    <property type="entry name" value="UDG"/>
    <property type="match status" value="1"/>
</dbReference>
<accession>A0A1B1YS32</accession>
<comment type="catalytic activity">
    <reaction evidence="1">
        <text>Hydrolyzes single-stranded DNA or mismatched double-stranded DNA and polynucleotides, releasing free uracil.</text>
        <dbReference type="EC" id="3.2.2.27"/>
    </reaction>
</comment>
<evidence type="ECO:0000313" key="14">
    <source>
        <dbReference type="Proteomes" id="UP000092952"/>
    </source>
</evidence>
<evidence type="ECO:0000256" key="4">
    <source>
        <dbReference type="ARBA" id="ARBA00019403"/>
    </source>
</evidence>
<keyword evidence="10" id="KW-0411">Iron-sulfur</keyword>
<dbReference type="GO" id="GO:0051539">
    <property type="term" value="F:4 iron, 4 sulfur cluster binding"/>
    <property type="evidence" value="ECO:0007669"/>
    <property type="project" value="UniProtKB-KW"/>
</dbReference>
<dbReference type="SMART" id="SM00987">
    <property type="entry name" value="UreE_C"/>
    <property type="match status" value="1"/>
</dbReference>
<proteinExistence type="inferred from homology"/>
<keyword evidence="9" id="KW-0408">Iron</keyword>
<dbReference type="KEGG" id="gbi:PG2T_04295"/>
<comment type="similarity">
    <text evidence="2">Belongs to the uracil-DNA glycosylase (UDG) superfamily. Type 4 (UDGa) family.</text>
</comment>
<keyword evidence="11" id="KW-0234">DNA repair</keyword>
<keyword evidence="6" id="KW-0479">Metal-binding</keyword>
<evidence type="ECO:0000256" key="1">
    <source>
        <dbReference type="ARBA" id="ARBA00001400"/>
    </source>
</evidence>
<dbReference type="PANTHER" id="PTHR33693:SF1">
    <property type="entry name" value="TYPE-4 URACIL-DNA GLYCOSYLASE"/>
    <property type="match status" value="1"/>
</dbReference>
<dbReference type="SMART" id="SM00986">
    <property type="entry name" value="UDG"/>
    <property type="match status" value="1"/>
</dbReference>
<dbReference type="OrthoDB" id="5290748at2"/>
<reference evidence="14" key="1">
    <citation type="submission" date="2016-03" db="EMBL/GenBank/DDBJ databases">
        <title>Complete genome sequence of Solimmundus cernigliae, representing a novel lineage of polycyclic aromatic hydrocarbon degraders within the Gammaproteobacteria.</title>
        <authorList>
            <person name="Singleton D.R."/>
            <person name="Dickey A.N."/>
            <person name="Scholl E.H."/>
            <person name="Wright F.A."/>
            <person name="Aitken M.D."/>
        </authorList>
    </citation>
    <scope>NUCLEOTIDE SEQUENCE [LARGE SCALE GENOMIC DNA]</scope>
    <source>
        <strain evidence="14">TR3.2</strain>
    </source>
</reference>
<dbReference type="InParanoid" id="A0A1B1YS32"/>
<dbReference type="InterPro" id="IPR036895">
    <property type="entry name" value="Uracil-DNA_glycosylase-like_sf"/>
</dbReference>
<keyword evidence="14" id="KW-1185">Reference proteome</keyword>
<dbReference type="RefSeq" id="WP_068802984.1">
    <property type="nucleotide sequence ID" value="NZ_CP014671.1"/>
</dbReference>
<dbReference type="Gene3D" id="3.40.470.10">
    <property type="entry name" value="Uracil-DNA glycosylase-like domain"/>
    <property type="match status" value="1"/>
</dbReference>
<dbReference type="Proteomes" id="UP000092952">
    <property type="component" value="Chromosome"/>
</dbReference>
<evidence type="ECO:0000256" key="7">
    <source>
        <dbReference type="ARBA" id="ARBA00022763"/>
    </source>
</evidence>
<evidence type="ECO:0000256" key="8">
    <source>
        <dbReference type="ARBA" id="ARBA00022801"/>
    </source>
</evidence>
<name>A0A1B1YS32_9GAMM</name>
<dbReference type="GO" id="GO:0004844">
    <property type="term" value="F:uracil DNA N-glycosylase activity"/>
    <property type="evidence" value="ECO:0007669"/>
    <property type="project" value="UniProtKB-EC"/>
</dbReference>
<gene>
    <name evidence="13" type="ORF">PG2T_04295</name>
</gene>
<protein>
    <recommendedName>
        <fullName evidence="4">Type-4 uracil-DNA glycosylase</fullName>
        <ecNumber evidence="3">3.2.2.27</ecNumber>
    </recommendedName>
</protein>
<dbReference type="GO" id="GO:0006281">
    <property type="term" value="P:DNA repair"/>
    <property type="evidence" value="ECO:0007669"/>
    <property type="project" value="UniProtKB-KW"/>
</dbReference>
<evidence type="ECO:0000259" key="12">
    <source>
        <dbReference type="SMART" id="SM00986"/>
    </source>
</evidence>